<evidence type="ECO:0000313" key="2">
    <source>
        <dbReference type="EMBL" id="KAF7263156.1"/>
    </source>
</evidence>
<dbReference type="EMBL" id="JAACXV010023142">
    <property type="protein sequence ID" value="KAF7263156.1"/>
    <property type="molecule type" value="Genomic_DNA"/>
</dbReference>
<feature type="region of interest" description="Disordered" evidence="1">
    <location>
        <begin position="58"/>
        <end position="96"/>
    </location>
</feature>
<name>A0A834LX14_RHYFE</name>
<keyword evidence="3" id="KW-1185">Reference proteome</keyword>
<organism evidence="2 3">
    <name type="scientific">Rhynchophorus ferrugineus</name>
    <name type="common">Red palm weevil</name>
    <name type="synonym">Curculio ferrugineus</name>
    <dbReference type="NCBI Taxonomy" id="354439"/>
    <lineage>
        <taxon>Eukaryota</taxon>
        <taxon>Metazoa</taxon>
        <taxon>Ecdysozoa</taxon>
        <taxon>Arthropoda</taxon>
        <taxon>Hexapoda</taxon>
        <taxon>Insecta</taxon>
        <taxon>Pterygota</taxon>
        <taxon>Neoptera</taxon>
        <taxon>Endopterygota</taxon>
        <taxon>Coleoptera</taxon>
        <taxon>Polyphaga</taxon>
        <taxon>Cucujiformia</taxon>
        <taxon>Curculionidae</taxon>
        <taxon>Dryophthorinae</taxon>
        <taxon>Rhynchophorus</taxon>
    </lineage>
</organism>
<evidence type="ECO:0000256" key="1">
    <source>
        <dbReference type="SAM" id="MobiDB-lite"/>
    </source>
</evidence>
<comment type="caution">
    <text evidence="2">The sequence shown here is derived from an EMBL/GenBank/DDBJ whole genome shotgun (WGS) entry which is preliminary data.</text>
</comment>
<accession>A0A834LX14</accession>
<gene>
    <name evidence="2" type="ORF">GWI33_003553</name>
</gene>
<feature type="compositionally biased region" description="Polar residues" evidence="1">
    <location>
        <begin position="84"/>
        <end position="96"/>
    </location>
</feature>
<proteinExistence type="predicted"/>
<dbReference type="AlphaFoldDB" id="A0A834LX14"/>
<dbReference type="Proteomes" id="UP000625711">
    <property type="component" value="Unassembled WGS sequence"/>
</dbReference>
<evidence type="ECO:0000313" key="3">
    <source>
        <dbReference type="Proteomes" id="UP000625711"/>
    </source>
</evidence>
<sequence length="96" mass="10454">MAAALRATLPMPGRIKSTLAWRREKVRGEARGEGLRAGAREGGAAVRVRDTFARQPVRFSPLKDAGGARRGRRPRATPQKLSLELSTSPKNMCTLT</sequence>
<reference evidence="2" key="1">
    <citation type="submission" date="2020-08" db="EMBL/GenBank/DDBJ databases">
        <title>Genome sequencing and assembly of the red palm weevil Rhynchophorus ferrugineus.</title>
        <authorList>
            <person name="Dias G.B."/>
            <person name="Bergman C.M."/>
            <person name="Manee M."/>
        </authorList>
    </citation>
    <scope>NUCLEOTIDE SEQUENCE</scope>
    <source>
        <strain evidence="2">AA-2017</strain>
        <tissue evidence="2">Whole larva</tissue>
    </source>
</reference>
<protein>
    <submittedName>
        <fullName evidence="2">Uncharacterized protein</fullName>
    </submittedName>
</protein>